<keyword evidence="1" id="KW-1133">Transmembrane helix</keyword>
<feature type="transmembrane region" description="Helical" evidence="1">
    <location>
        <begin position="195"/>
        <end position="221"/>
    </location>
</feature>
<keyword evidence="1" id="KW-0472">Membrane</keyword>
<keyword evidence="1" id="KW-0812">Transmembrane</keyword>
<accession>A0A061B395</accession>
<feature type="transmembrane region" description="Helical" evidence="1">
    <location>
        <begin position="88"/>
        <end position="110"/>
    </location>
</feature>
<dbReference type="EMBL" id="LK052893">
    <property type="protein sequence ID" value="CDR42127.1"/>
    <property type="molecule type" value="Genomic_DNA"/>
</dbReference>
<evidence type="ECO:0000313" key="2">
    <source>
        <dbReference type="EMBL" id="CDR42127.1"/>
    </source>
</evidence>
<protein>
    <submittedName>
        <fullName evidence="2">CYFA0S08e03928g1_1</fullName>
    </submittedName>
</protein>
<feature type="transmembrane region" description="Helical" evidence="1">
    <location>
        <begin position="151"/>
        <end position="174"/>
    </location>
</feature>
<evidence type="ECO:0000256" key="1">
    <source>
        <dbReference type="SAM" id="Phobius"/>
    </source>
</evidence>
<name>A0A061B395_CYBFA</name>
<sequence length="270" mass="31131">MPKGASNMSNKPGRFHARQVLLAERAKHNMKHTKTPAATLNSSHPHLGTLNRSLRSIVTVEPRPIDHTPSILGTTDSTTSRDIGPSTWADCIVCMMMYPLFVACCLLVWIKYEMPEYDAYVFYVAGRRWVHHCRRDGQKVGTRKRITGMHWFISVLRTPFMVVNLCCGPIKWLIRDNDKKRAAFKSGERLKRPCPFTTTFVVCIHRIGLIFYTAIGIHLVILRLLRKRFYELRDVWFAMRLAWWGAVTKRIHDNDMPVSQGGQCQFENEG</sequence>
<dbReference type="AlphaFoldDB" id="A0A061B395"/>
<proteinExistence type="predicted"/>
<gene>
    <name evidence="2" type="ORF">CYFA0S_08e03928g</name>
</gene>
<reference evidence="2" key="1">
    <citation type="journal article" date="2014" name="Genome Announc.">
        <title>Genome sequence of the yeast Cyberlindnera fabianii (Hansenula fabianii).</title>
        <authorList>
            <person name="Freel K.C."/>
            <person name="Sarilar V."/>
            <person name="Neuveglise C."/>
            <person name="Devillers H."/>
            <person name="Friedrich A."/>
            <person name="Schacherer J."/>
        </authorList>
    </citation>
    <scope>NUCLEOTIDE SEQUENCE</scope>
    <source>
        <strain evidence="2">YJS4271</strain>
    </source>
</reference>
<dbReference type="VEuPathDB" id="FungiDB:BON22_4186"/>
<organism evidence="2">
    <name type="scientific">Cyberlindnera fabianii</name>
    <name type="common">Yeast</name>
    <name type="synonym">Hansenula fabianii</name>
    <dbReference type="NCBI Taxonomy" id="36022"/>
    <lineage>
        <taxon>Eukaryota</taxon>
        <taxon>Fungi</taxon>
        <taxon>Dikarya</taxon>
        <taxon>Ascomycota</taxon>
        <taxon>Saccharomycotina</taxon>
        <taxon>Saccharomycetes</taxon>
        <taxon>Phaffomycetales</taxon>
        <taxon>Phaffomycetaceae</taxon>
        <taxon>Cyberlindnera</taxon>
    </lineage>
</organism>